<organism evidence="2 3">
    <name type="scientific">Gymnopilus dilepis</name>
    <dbReference type="NCBI Taxonomy" id="231916"/>
    <lineage>
        <taxon>Eukaryota</taxon>
        <taxon>Fungi</taxon>
        <taxon>Dikarya</taxon>
        <taxon>Basidiomycota</taxon>
        <taxon>Agaricomycotina</taxon>
        <taxon>Agaricomycetes</taxon>
        <taxon>Agaricomycetidae</taxon>
        <taxon>Agaricales</taxon>
        <taxon>Agaricineae</taxon>
        <taxon>Hymenogastraceae</taxon>
        <taxon>Gymnopilus</taxon>
    </lineage>
</organism>
<reference evidence="2 3" key="1">
    <citation type="journal article" date="2018" name="Evol. Lett.">
        <title>Horizontal gene cluster transfer increased hallucinogenic mushroom diversity.</title>
        <authorList>
            <person name="Reynolds H.T."/>
            <person name="Vijayakumar V."/>
            <person name="Gluck-Thaler E."/>
            <person name="Korotkin H.B."/>
            <person name="Matheny P.B."/>
            <person name="Slot J.C."/>
        </authorList>
    </citation>
    <scope>NUCLEOTIDE SEQUENCE [LARGE SCALE GENOMIC DNA]</scope>
    <source>
        <strain evidence="2 3">SRW20</strain>
    </source>
</reference>
<dbReference type="AlphaFoldDB" id="A0A409VQN0"/>
<dbReference type="InParanoid" id="A0A409VQN0"/>
<dbReference type="EMBL" id="NHYE01005593">
    <property type="protein sequence ID" value="PPQ68547.1"/>
    <property type="molecule type" value="Genomic_DNA"/>
</dbReference>
<evidence type="ECO:0000313" key="2">
    <source>
        <dbReference type="EMBL" id="PPQ68547.1"/>
    </source>
</evidence>
<gene>
    <name evidence="2" type="ORF">CVT26_003356</name>
</gene>
<feature type="compositionally biased region" description="Low complexity" evidence="1">
    <location>
        <begin position="74"/>
        <end position="88"/>
    </location>
</feature>
<feature type="compositionally biased region" description="Polar residues" evidence="1">
    <location>
        <begin position="95"/>
        <end position="107"/>
    </location>
</feature>
<comment type="caution">
    <text evidence="2">The sequence shown here is derived from an EMBL/GenBank/DDBJ whole genome shotgun (WGS) entry which is preliminary data.</text>
</comment>
<keyword evidence="3" id="KW-1185">Reference proteome</keyword>
<dbReference type="Proteomes" id="UP000284706">
    <property type="component" value="Unassembled WGS sequence"/>
</dbReference>
<name>A0A409VQN0_9AGAR</name>
<protein>
    <submittedName>
        <fullName evidence="2">Uncharacterized protein</fullName>
    </submittedName>
</protein>
<accession>A0A409VQN0</accession>
<sequence length="202" mass="21858">MRSREVNITIGIALVFHLHAQLRTSNVPGYNRPYAMSHMKNGRTIRNPASTTPVPLVVKTRAAPSVTLAKASHPPKNAVSPASSASSIPPLPSPQTRSTKLQQVPSNAQRRIIPISTGPSTSSFLPPSSGSVFSTLQGCHVTQSNSRLAKRRNLLSWHRVGGRHEVNNWKVGEIFAERLINLAVFVGTSLWQRLTAVASCSS</sequence>
<evidence type="ECO:0000313" key="3">
    <source>
        <dbReference type="Proteomes" id="UP000284706"/>
    </source>
</evidence>
<proteinExistence type="predicted"/>
<evidence type="ECO:0000256" key="1">
    <source>
        <dbReference type="SAM" id="MobiDB-lite"/>
    </source>
</evidence>
<feature type="region of interest" description="Disordered" evidence="1">
    <location>
        <begin position="67"/>
        <end position="107"/>
    </location>
</feature>